<dbReference type="InterPro" id="IPR039776">
    <property type="entry name" value="Pds5"/>
</dbReference>
<feature type="compositionally biased region" description="Acidic residues" evidence="6">
    <location>
        <begin position="1270"/>
        <end position="1283"/>
    </location>
</feature>
<dbReference type="InterPro" id="IPR016024">
    <property type="entry name" value="ARM-type_fold"/>
</dbReference>
<dbReference type="GO" id="GO:0051301">
    <property type="term" value="P:cell division"/>
    <property type="evidence" value="ECO:0007669"/>
    <property type="project" value="UniProtKB-KW"/>
</dbReference>
<evidence type="ECO:0000256" key="5">
    <source>
        <dbReference type="ARBA" id="ARBA00023306"/>
    </source>
</evidence>
<evidence type="ECO:0000256" key="4">
    <source>
        <dbReference type="ARBA" id="ARBA00023242"/>
    </source>
</evidence>
<proteinExistence type="predicted"/>
<reference evidence="7" key="1">
    <citation type="submission" date="2022-03" db="EMBL/GenBank/DDBJ databases">
        <authorList>
            <person name="Legras J.-L."/>
            <person name="Devillers H."/>
            <person name="Grondin C."/>
        </authorList>
    </citation>
    <scope>NUCLEOTIDE SEQUENCE</scope>
    <source>
        <strain evidence="7">CLIB 1423</strain>
    </source>
</reference>
<dbReference type="GO" id="GO:0000785">
    <property type="term" value="C:chromatin"/>
    <property type="evidence" value="ECO:0007669"/>
    <property type="project" value="TreeGrafter"/>
</dbReference>
<sequence>MKARYNTSLLESARIMTSLSFNKPIVSSVNAPIPTRDLLSRLQTLSDELSAIDQDAIEKSDLMAVKDDLVNRKLLKHSNVGVQAYVCCCIADILRICAPDAPFTGIELSTIFKTMFQQFKKLNDQENPYFQQQAYLLKILSEFRSIILITDLPDSEAMISQTFDILYELASSKNFPTKLEPLASNILSEIISESDNISNSVLKKILNKLITKDIASSSDSLGLVGGKSNISNPAFNFSVAICEANVDRMSRQIAKLFSEMLYEAKDKDVIDGDDRIKSSLLIENLKKIHRITIQIWRFIPEMLISLIGLIDDELKAEDEKIRVLATETIGKIIGSTSGGSIVHKVNFIVTHRDIWLNWIKKTLDVSPVVRCKWVEQVPHIVEAYVSENSSANPSSSTSLGGSEALNEIVKGLLKCLLDTDERVRFTAVKSIDKISFSSFMSKICDDKILTTLFQLLREKNPDIRNQVMKVLSSVYNEYSIQMADGTLGKTNGHDSIIFEIPNQILSLIYINDLSITSTVDTAIFEQLLPFETNDIKRVDRLMETYSKLDSKSKSSFLAINKRQRQIAGVLEKFLDLASSLAKSQQEQGDSDDKENQASLVTKLDKTIDWLCQTLPDGYNSRQCLERFYKLSNFRSYYLLKVAISYDSDYVSVKNSMKELLTRLNNPKNLKLETDKTNISTTDMISNFKLLMYRSSMIIFSKSNVAELLNYSKSKDHQRREVANELLENISNIVPEVFNNQVKDLVDLLNREEEGNESILRIIYHYIHKIPDAFPKNIEGSNFHESLKVFAVNGSPVEAKYSIKILSLSNSKEIHYTNIFNSIYPLRLEGNERFATHLSTIAELFLKDPLVVEEKATDITSFLIKEVLLTNRQSATTNDDKDFNDVWNIPILNEKILSLRIFTNRLRSSTANEDITTICQPVLKLFVSLIGNGGEIVSDNSTPNQFQSYLRLYAGFYILKLAKISLFNDILTQETINRLIYLLQDSNADVRGKFLYKLEHYLSEESISERFLPLIFFMAHEPSSDLKSRAEVTIKSMYKRHSTANIIKFEASISRLIHMISHTSEFKQLIEGDNQDEHIKAYSYASEYLVFFLRAIAKPENVSLLYYFASRVKQYRDASISDEIYERGTSVQTANNLYCVSELAQLIIKEFCELRGWAMQTWPGKVKLANDLFAPMKSTQEAHAIITKVYISDEIVSKLKLLLKYKLIGKKRKRERSQISSAAPHKRRSQIGTSVKVAKKGMKKTKNPALTEPSRKSNRSKKDVFYAESGSEGDDDDLVGDDVDISNFSSDP</sequence>
<feature type="region of interest" description="Disordered" evidence="6">
    <location>
        <begin position="1215"/>
        <end position="1291"/>
    </location>
</feature>
<dbReference type="PANTHER" id="PTHR12663">
    <property type="entry name" value="ANDROGEN INDUCED INHIBITOR OF PROLIFERATION AS3 / PDS5-RELATED"/>
    <property type="match status" value="1"/>
</dbReference>
<evidence type="ECO:0000256" key="1">
    <source>
        <dbReference type="ARBA" id="ARBA00004123"/>
    </source>
</evidence>
<dbReference type="GO" id="GO:0007064">
    <property type="term" value="P:mitotic sister chromatid cohesion"/>
    <property type="evidence" value="ECO:0007669"/>
    <property type="project" value="InterPro"/>
</dbReference>
<dbReference type="PANTHER" id="PTHR12663:SF0">
    <property type="entry name" value="PRECOCIOUS DISSOCIATION OF SISTERS 5, ISOFORM A"/>
    <property type="match status" value="1"/>
</dbReference>
<dbReference type="GO" id="GO:0005634">
    <property type="term" value="C:nucleus"/>
    <property type="evidence" value="ECO:0007669"/>
    <property type="project" value="UniProtKB-SubCell"/>
</dbReference>
<keyword evidence="3" id="KW-0498">Mitosis</keyword>
<gene>
    <name evidence="7" type="ORF">CLIB1423_17S00606</name>
</gene>
<dbReference type="GO" id="GO:0006281">
    <property type="term" value="P:DNA repair"/>
    <property type="evidence" value="ECO:0007669"/>
    <property type="project" value="TreeGrafter"/>
</dbReference>
<evidence type="ECO:0000313" key="7">
    <source>
        <dbReference type="EMBL" id="CAH2354502.1"/>
    </source>
</evidence>
<protein>
    <submittedName>
        <fullName evidence="7">Sister chromatid cohesion protein Pds5p</fullName>
    </submittedName>
</protein>
<dbReference type="SUPFAM" id="SSF48371">
    <property type="entry name" value="ARM repeat"/>
    <property type="match status" value="2"/>
</dbReference>
<dbReference type="EMBL" id="CAKXYY010000017">
    <property type="protein sequence ID" value="CAH2354502.1"/>
    <property type="molecule type" value="Genomic_DNA"/>
</dbReference>
<dbReference type="Gene3D" id="1.25.10.10">
    <property type="entry name" value="Leucine-rich Repeat Variant"/>
    <property type="match status" value="1"/>
</dbReference>
<dbReference type="CDD" id="cd19953">
    <property type="entry name" value="PDS5"/>
    <property type="match status" value="1"/>
</dbReference>
<comment type="caution">
    <text evidence="7">The sequence shown here is derived from an EMBL/GenBank/DDBJ whole genome shotgun (WGS) entry which is preliminary data.</text>
</comment>
<keyword evidence="2" id="KW-0132">Cell division</keyword>
<accession>A0A9P0QS54</accession>
<dbReference type="OrthoDB" id="200660at2759"/>
<evidence type="ECO:0000256" key="6">
    <source>
        <dbReference type="SAM" id="MobiDB-lite"/>
    </source>
</evidence>
<organism evidence="7 8">
    <name type="scientific">[Candida] railenensis</name>
    <dbReference type="NCBI Taxonomy" id="45579"/>
    <lineage>
        <taxon>Eukaryota</taxon>
        <taxon>Fungi</taxon>
        <taxon>Dikarya</taxon>
        <taxon>Ascomycota</taxon>
        <taxon>Saccharomycotina</taxon>
        <taxon>Pichiomycetes</taxon>
        <taxon>Debaryomycetaceae</taxon>
        <taxon>Kurtzmaniella</taxon>
    </lineage>
</organism>
<evidence type="ECO:0000313" key="8">
    <source>
        <dbReference type="Proteomes" id="UP000837801"/>
    </source>
</evidence>
<feature type="compositionally biased region" description="Basic residues" evidence="6">
    <location>
        <begin position="1236"/>
        <end position="1245"/>
    </location>
</feature>
<dbReference type="Pfam" id="PF20168">
    <property type="entry name" value="PDS5"/>
    <property type="match status" value="1"/>
</dbReference>
<comment type="subcellular location">
    <subcellularLocation>
        <location evidence="1">Nucleus</location>
    </subcellularLocation>
</comment>
<name>A0A9P0QS54_9ASCO</name>
<dbReference type="Proteomes" id="UP000837801">
    <property type="component" value="Unassembled WGS sequence"/>
</dbReference>
<evidence type="ECO:0000256" key="2">
    <source>
        <dbReference type="ARBA" id="ARBA00022618"/>
    </source>
</evidence>
<keyword evidence="8" id="KW-1185">Reference proteome</keyword>
<evidence type="ECO:0000256" key="3">
    <source>
        <dbReference type="ARBA" id="ARBA00022776"/>
    </source>
</evidence>
<keyword evidence="4" id="KW-0539">Nucleus</keyword>
<keyword evidence="5" id="KW-0131">Cell cycle</keyword>
<dbReference type="InterPro" id="IPR011989">
    <property type="entry name" value="ARM-like"/>
</dbReference>